<feature type="chain" id="PRO_5028816693" description="Secreted protein" evidence="1">
    <location>
        <begin position="32"/>
        <end position="150"/>
    </location>
</feature>
<dbReference type="Proteomes" id="UP000482960">
    <property type="component" value="Unassembled WGS sequence"/>
</dbReference>
<reference evidence="2 3" key="1">
    <citation type="submission" date="2020-03" db="EMBL/GenBank/DDBJ databases">
        <title>Whole genome shotgun sequence of Phytohabitans rumicis NBRC 108638.</title>
        <authorList>
            <person name="Komaki H."/>
            <person name="Tamura T."/>
        </authorList>
    </citation>
    <scope>NUCLEOTIDE SEQUENCE [LARGE SCALE GENOMIC DNA]</scope>
    <source>
        <strain evidence="2 3">NBRC 108638</strain>
    </source>
</reference>
<dbReference type="RefSeq" id="WP_173086184.1">
    <property type="nucleotide sequence ID" value="NZ_BAABJB010000008.1"/>
</dbReference>
<name>A0A6V8LGV2_9ACTN</name>
<comment type="caution">
    <text evidence="2">The sequence shown here is derived from an EMBL/GenBank/DDBJ whole genome shotgun (WGS) entry which is preliminary data.</text>
</comment>
<gene>
    <name evidence="2" type="ORF">Prum_101250</name>
</gene>
<dbReference type="EMBL" id="BLPG01000002">
    <property type="protein sequence ID" value="GFJ96483.1"/>
    <property type="molecule type" value="Genomic_DNA"/>
</dbReference>
<feature type="signal peptide" evidence="1">
    <location>
        <begin position="1"/>
        <end position="31"/>
    </location>
</feature>
<evidence type="ECO:0000313" key="3">
    <source>
        <dbReference type="Proteomes" id="UP000482960"/>
    </source>
</evidence>
<reference evidence="2 3" key="2">
    <citation type="submission" date="2020-03" db="EMBL/GenBank/DDBJ databases">
        <authorList>
            <person name="Ichikawa N."/>
            <person name="Kimura A."/>
            <person name="Kitahashi Y."/>
            <person name="Uohara A."/>
        </authorList>
    </citation>
    <scope>NUCLEOTIDE SEQUENCE [LARGE SCALE GENOMIC DNA]</scope>
    <source>
        <strain evidence="2 3">NBRC 108638</strain>
    </source>
</reference>
<proteinExistence type="predicted"/>
<evidence type="ECO:0000313" key="2">
    <source>
        <dbReference type="EMBL" id="GFJ96483.1"/>
    </source>
</evidence>
<sequence length="150" mass="16180">MQTLRWRIARRAIAAVLAAICALIPATAAHADVIVSPGGSGHVCSSPYVYVHPEIYFQTCAWADNDEVWFTVHVGNTGSYAPVTIWPGYVRNGVWTSCPTVNFSLDAGVKSTAKSNCDFSRTTAAYQAYATVQHDSTAEFSMSDSLQVQG</sequence>
<evidence type="ECO:0000256" key="1">
    <source>
        <dbReference type="SAM" id="SignalP"/>
    </source>
</evidence>
<evidence type="ECO:0008006" key="4">
    <source>
        <dbReference type="Google" id="ProtNLM"/>
    </source>
</evidence>
<dbReference type="AlphaFoldDB" id="A0A6V8LGV2"/>
<protein>
    <recommendedName>
        <fullName evidence="4">Secreted protein</fullName>
    </recommendedName>
</protein>
<accession>A0A6V8LGV2</accession>
<keyword evidence="3" id="KW-1185">Reference proteome</keyword>
<keyword evidence="1" id="KW-0732">Signal</keyword>
<organism evidence="2 3">
    <name type="scientific">Phytohabitans rumicis</name>
    <dbReference type="NCBI Taxonomy" id="1076125"/>
    <lineage>
        <taxon>Bacteria</taxon>
        <taxon>Bacillati</taxon>
        <taxon>Actinomycetota</taxon>
        <taxon>Actinomycetes</taxon>
        <taxon>Micromonosporales</taxon>
        <taxon>Micromonosporaceae</taxon>
    </lineage>
</organism>